<dbReference type="FunFam" id="1.20.81.30:FF:000001">
    <property type="entry name" value="Type II secretion system protein F"/>
    <property type="match status" value="1"/>
</dbReference>
<comment type="similarity">
    <text evidence="2">Belongs to the GSP F family.</text>
</comment>
<dbReference type="Proteomes" id="UP000515823">
    <property type="component" value="Chromosome"/>
</dbReference>
<dbReference type="AlphaFoldDB" id="A0A7G9G602"/>
<accession>A0A7G9G602</accession>
<evidence type="ECO:0000259" key="9">
    <source>
        <dbReference type="Pfam" id="PF00482"/>
    </source>
</evidence>
<proteinExistence type="inferred from homology"/>
<feature type="transmembrane region" description="Helical" evidence="8">
    <location>
        <begin position="169"/>
        <end position="188"/>
    </location>
</feature>
<feature type="transmembrane region" description="Helical" evidence="8">
    <location>
        <begin position="115"/>
        <end position="135"/>
    </location>
</feature>
<evidence type="ECO:0000256" key="4">
    <source>
        <dbReference type="ARBA" id="ARBA00022519"/>
    </source>
</evidence>
<dbReference type="PRINTS" id="PR00812">
    <property type="entry name" value="BCTERIALGSPF"/>
</dbReference>
<organism evidence="10 11">
    <name type="scientific">Qiania dongpingensis</name>
    <dbReference type="NCBI Taxonomy" id="2763669"/>
    <lineage>
        <taxon>Bacteria</taxon>
        <taxon>Bacillati</taxon>
        <taxon>Bacillota</taxon>
        <taxon>Clostridia</taxon>
        <taxon>Lachnospirales</taxon>
        <taxon>Lachnospiraceae</taxon>
        <taxon>Qiania</taxon>
    </lineage>
</organism>
<dbReference type="EMBL" id="CP060634">
    <property type="protein sequence ID" value="QNM06234.1"/>
    <property type="molecule type" value="Genomic_DNA"/>
</dbReference>
<protein>
    <submittedName>
        <fullName evidence="10">Type II secretion system F family protein</fullName>
    </submittedName>
</protein>
<evidence type="ECO:0000313" key="11">
    <source>
        <dbReference type="Proteomes" id="UP000515823"/>
    </source>
</evidence>
<dbReference type="InterPro" id="IPR042094">
    <property type="entry name" value="T2SS_GspF_sf"/>
</dbReference>
<sequence>MGRNANKPLNNRELSTFCEQMSMMLKAGISVAEGISILMENLENSGGKAILESISGTLDAGGSLYAALVKTGVFPRYFLDMTEIGERAGQLDEVFSSLAVYYDRQEALSKNIKSAVTYPCIMIGMMLVVILVLIIKVMPIFSQVYSQLGTEMNGISKGIMGIGAWLSRYSLIFLILAAVLLLSAVYLFRTKSGRRHLDSIGRRFPLTRRIYETTSLSRFADGMAITLKSGLDSDESLELSGKLTESPALRKKIADCRKRTEDGADLGTAFRESGIFSGLYARMVSVGIFSGSLDQVMERVARQCAEESNDRISRAVSRLEPTLVAVMSILVGMILLSVMLPLMGIMTNIG</sequence>
<evidence type="ECO:0000256" key="2">
    <source>
        <dbReference type="ARBA" id="ARBA00005745"/>
    </source>
</evidence>
<feature type="transmembrane region" description="Helical" evidence="8">
    <location>
        <begin position="323"/>
        <end position="346"/>
    </location>
</feature>
<evidence type="ECO:0000256" key="5">
    <source>
        <dbReference type="ARBA" id="ARBA00022692"/>
    </source>
</evidence>
<keyword evidence="5 8" id="KW-0812">Transmembrane</keyword>
<evidence type="ECO:0000256" key="1">
    <source>
        <dbReference type="ARBA" id="ARBA00004429"/>
    </source>
</evidence>
<evidence type="ECO:0000256" key="6">
    <source>
        <dbReference type="ARBA" id="ARBA00022989"/>
    </source>
</evidence>
<dbReference type="RefSeq" id="WP_249303627.1">
    <property type="nucleotide sequence ID" value="NZ_CP060634.1"/>
</dbReference>
<feature type="domain" description="Type II secretion system protein GspF" evidence="9">
    <location>
        <begin position="17"/>
        <end position="139"/>
    </location>
</feature>
<dbReference type="Gene3D" id="1.20.81.30">
    <property type="entry name" value="Type II secretion system (T2SS), domain F"/>
    <property type="match status" value="2"/>
</dbReference>
<dbReference type="InterPro" id="IPR018076">
    <property type="entry name" value="T2SS_GspF_dom"/>
</dbReference>
<reference evidence="10 11" key="1">
    <citation type="submission" date="2020-08" db="EMBL/GenBank/DDBJ databases">
        <authorList>
            <person name="Liu C."/>
            <person name="Sun Q."/>
        </authorList>
    </citation>
    <scope>NUCLEOTIDE SEQUENCE [LARGE SCALE GENOMIC DNA]</scope>
    <source>
        <strain evidence="10 11">NSJ-38</strain>
    </source>
</reference>
<evidence type="ECO:0000313" key="10">
    <source>
        <dbReference type="EMBL" id="QNM06234.1"/>
    </source>
</evidence>
<evidence type="ECO:0000256" key="7">
    <source>
        <dbReference type="ARBA" id="ARBA00023136"/>
    </source>
</evidence>
<dbReference type="PANTHER" id="PTHR30012:SF0">
    <property type="entry name" value="TYPE II SECRETION SYSTEM PROTEIN F-RELATED"/>
    <property type="match status" value="1"/>
</dbReference>
<dbReference type="KEGG" id="qdo:H9Q78_03520"/>
<gene>
    <name evidence="10" type="ORF">H9Q78_03520</name>
</gene>
<evidence type="ECO:0000256" key="8">
    <source>
        <dbReference type="SAM" id="Phobius"/>
    </source>
</evidence>
<dbReference type="PANTHER" id="PTHR30012">
    <property type="entry name" value="GENERAL SECRETION PATHWAY PROTEIN"/>
    <property type="match status" value="1"/>
</dbReference>
<keyword evidence="4" id="KW-0997">Cell inner membrane</keyword>
<keyword evidence="7 8" id="KW-0472">Membrane</keyword>
<comment type="subcellular location">
    <subcellularLocation>
        <location evidence="1">Cell inner membrane</location>
        <topology evidence="1">Multi-pass membrane protein</topology>
    </subcellularLocation>
</comment>
<dbReference type="GO" id="GO:0005886">
    <property type="term" value="C:plasma membrane"/>
    <property type="evidence" value="ECO:0007669"/>
    <property type="project" value="UniProtKB-SubCell"/>
</dbReference>
<name>A0A7G9G602_9FIRM</name>
<dbReference type="Pfam" id="PF00482">
    <property type="entry name" value="T2SSF"/>
    <property type="match status" value="2"/>
</dbReference>
<keyword evidence="11" id="KW-1185">Reference proteome</keyword>
<keyword evidence="6 8" id="KW-1133">Transmembrane helix</keyword>
<feature type="domain" description="Type II secretion system protein GspF" evidence="9">
    <location>
        <begin position="219"/>
        <end position="341"/>
    </location>
</feature>
<evidence type="ECO:0000256" key="3">
    <source>
        <dbReference type="ARBA" id="ARBA00022475"/>
    </source>
</evidence>
<keyword evidence="3" id="KW-1003">Cell membrane</keyword>
<dbReference type="InterPro" id="IPR003004">
    <property type="entry name" value="GspF/PilC"/>
</dbReference>